<comment type="caution">
    <text evidence="13">The sequence shown here is derived from an EMBL/GenBank/DDBJ whole genome shotgun (WGS) entry which is preliminary data.</text>
</comment>
<evidence type="ECO:0000313" key="14">
    <source>
        <dbReference type="Proteomes" id="UP000186922"/>
    </source>
</evidence>
<dbReference type="InterPro" id="IPR014349">
    <property type="entry name" value="Rieske_Fe-S_prot"/>
</dbReference>
<keyword evidence="7" id="KW-0408">Iron</keyword>
<dbReference type="Gene3D" id="1.20.5.270">
    <property type="entry name" value="Ubiquinol cytochrome reductase, transmembrane domain"/>
    <property type="match status" value="1"/>
</dbReference>
<keyword evidence="3" id="KW-0812">Transmembrane</keyword>
<evidence type="ECO:0000256" key="8">
    <source>
        <dbReference type="ARBA" id="ARBA00023014"/>
    </source>
</evidence>
<organism evidence="13 14">
    <name type="scientific">Ramazzottius varieornatus</name>
    <name type="common">Water bear</name>
    <name type="synonym">Tardigrade</name>
    <dbReference type="NCBI Taxonomy" id="947166"/>
    <lineage>
        <taxon>Eukaryota</taxon>
        <taxon>Metazoa</taxon>
        <taxon>Ecdysozoa</taxon>
        <taxon>Tardigrada</taxon>
        <taxon>Eutardigrada</taxon>
        <taxon>Parachela</taxon>
        <taxon>Hypsibioidea</taxon>
        <taxon>Ramazzottiidae</taxon>
        <taxon>Ramazzottius</taxon>
    </lineage>
</organism>
<dbReference type="Pfam" id="PF00355">
    <property type="entry name" value="Rieske"/>
    <property type="match status" value="1"/>
</dbReference>
<comment type="subcellular location">
    <subcellularLocation>
        <location evidence="1">Membrane</location>
        <topology evidence="1">Single-pass membrane protein</topology>
    </subcellularLocation>
</comment>
<dbReference type="PROSITE" id="PS51296">
    <property type="entry name" value="RIESKE"/>
    <property type="match status" value="1"/>
</dbReference>
<dbReference type="OrthoDB" id="1637982at2759"/>
<accession>A0A1D1W0M0</accession>
<keyword evidence="5" id="KW-0479">Metal-binding</keyword>
<evidence type="ECO:0000256" key="2">
    <source>
        <dbReference type="ARBA" id="ARBA00010651"/>
    </source>
</evidence>
<evidence type="ECO:0000256" key="5">
    <source>
        <dbReference type="ARBA" id="ARBA00022723"/>
    </source>
</evidence>
<evidence type="ECO:0000256" key="4">
    <source>
        <dbReference type="ARBA" id="ARBA00022714"/>
    </source>
</evidence>
<dbReference type="FunFam" id="2.102.10.10:FF:000001">
    <property type="entry name" value="Cytochrome b-c1 complex subunit Rieske, mitochondrial"/>
    <property type="match status" value="1"/>
</dbReference>
<keyword evidence="8" id="KW-0411">Iron-sulfur</keyword>
<dbReference type="Proteomes" id="UP000186922">
    <property type="component" value="Unassembled WGS sequence"/>
</dbReference>
<dbReference type="Pfam" id="PF02921">
    <property type="entry name" value="UCR_TM"/>
    <property type="match status" value="1"/>
</dbReference>
<keyword evidence="10" id="KW-1015">Disulfide bond</keyword>
<dbReference type="GO" id="GO:0005739">
    <property type="term" value="C:mitochondrion"/>
    <property type="evidence" value="ECO:0007669"/>
    <property type="project" value="UniProtKB-ARBA"/>
</dbReference>
<proteinExistence type="inferred from homology"/>
<keyword evidence="4" id="KW-0001">2Fe-2S</keyword>
<name>A0A1D1W0M0_RAMVA</name>
<evidence type="ECO:0000256" key="9">
    <source>
        <dbReference type="ARBA" id="ARBA00023136"/>
    </source>
</evidence>
<dbReference type="GO" id="GO:0051537">
    <property type="term" value="F:2 iron, 2 sulfur cluster binding"/>
    <property type="evidence" value="ECO:0007669"/>
    <property type="project" value="UniProtKB-KW"/>
</dbReference>
<dbReference type="AlphaFoldDB" id="A0A1D1W0M0"/>
<evidence type="ECO:0000256" key="11">
    <source>
        <dbReference type="ARBA" id="ARBA00034078"/>
    </source>
</evidence>
<dbReference type="PANTHER" id="PTHR10134">
    <property type="entry name" value="CYTOCHROME B-C1 COMPLEX SUBUNIT RIESKE, MITOCHONDRIAL"/>
    <property type="match status" value="1"/>
</dbReference>
<dbReference type="STRING" id="947166.A0A1D1W0M0"/>
<dbReference type="NCBIfam" id="TIGR01416">
    <property type="entry name" value="Rieske_proteo"/>
    <property type="match status" value="1"/>
</dbReference>
<evidence type="ECO:0000256" key="10">
    <source>
        <dbReference type="ARBA" id="ARBA00023157"/>
    </source>
</evidence>
<dbReference type="InterPro" id="IPR036922">
    <property type="entry name" value="Rieske_2Fe-2S_sf"/>
</dbReference>
<dbReference type="GO" id="GO:0016020">
    <property type="term" value="C:membrane"/>
    <property type="evidence" value="ECO:0007669"/>
    <property type="project" value="UniProtKB-SubCell"/>
</dbReference>
<dbReference type="InterPro" id="IPR037008">
    <property type="entry name" value="bc1_Rieske_TM_sf"/>
</dbReference>
<dbReference type="CDD" id="cd03470">
    <property type="entry name" value="Rieske_cytochrome_bc1"/>
    <property type="match status" value="1"/>
</dbReference>
<dbReference type="InterPro" id="IPR006317">
    <property type="entry name" value="Ubiquinol_cyt_c_Rdtase_Fe-S-su"/>
</dbReference>
<dbReference type="SUPFAM" id="SSF50022">
    <property type="entry name" value="ISP domain"/>
    <property type="match status" value="1"/>
</dbReference>
<sequence length="288" mass="31352">MLSAVGRQSIAAGVLPHGLPATCAFGPTVHVVNSFIKPISGSVIPNPDEDTIIPHAEPCTSWSLSKKLTAGCLNQATLNLNAHSVQCNQRRFAHTDIKVPDFSYYRRPSNRSNTVRSSETANERRAFTYVMTAALGVGSTYIAKNIVTKFLGTMSPSADVLALAKVEVNLNDIPEGKHQTFQWRGKPLFIWHRTPDIIEQAKNVDVGTLRDPQTDDQRVKNPEWLILIGVCTHLGCVPIPNSGEFGGYYCPCHGSHYDGSGRIRKGPAPANLEVPVYEFTDSGTVVVG</sequence>
<evidence type="ECO:0000256" key="7">
    <source>
        <dbReference type="ARBA" id="ARBA00023004"/>
    </source>
</evidence>
<keyword evidence="9" id="KW-0472">Membrane</keyword>
<gene>
    <name evidence="13" type="primary">RvY_15076-1</name>
    <name evidence="13" type="synonym">RvY_15076.1</name>
    <name evidence="13" type="ORF">RvY_15076</name>
</gene>
<feature type="domain" description="Rieske" evidence="12">
    <location>
        <begin position="191"/>
        <end position="286"/>
    </location>
</feature>
<dbReference type="Gene3D" id="2.102.10.10">
    <property type="entry name" value="Rieske [2Fe-2S] iron-sulphur domain"/>
    <property type="match status" value="1"/>
</dbReference>
<dbReference type="GO" id="GO:0008121">
    <property type="term" value="F:quinol-cytochrome-c reductase activity"/>
    <property type="evidence" value="ECO:0007669"/>
    <property type="project" value="InterPro"/>
</dbReference>
<comment type="cofactor">
    <cofactor evidence="11">
        <name>[2Fe-2S] cluster</name>
        <dbReference type="ChEBI" id="CHEBI:190135"/>
    </cofactor>
</comment>
<evidence type="ECO:0000256" key="3">
    <source>
        <dbReference type="ARBA" id="ARBA00022692"/>
    </source>
</evidence>
<evidence type="ECO:0000259" key="12">
    <source>
        <dbReference type="PROSITE" id="PS51296"/>
    </source>
</evidence>
<dbReference type="InterPro" id="IPR005805">
    <property type="entry name" value="Rieske_Fe-S_prot_C"/>
</dbReference>
<dbReference type="FunFam" id="1.20.5.270:FF:000001">
    <property type="entry name" value="Cytochrome b-c1 complex subunit Rieske, mitochondrial"/>
    <property type="match status" value="1"/>
</dbReference>
<dbReference type="EMBL" id="BDGG01000011">
    <property type="protein sequence ID" value="GAV04864.1"/>
    <property type="molecule type" value="Genomic_DNA"/>
</dbReference>
<evidence type="ECO:0000256" key="6">
    <source>
        <dbReference type="ARBA" id="ARBA00022989"/>
    </source>
</evidence>
<dbReference type="InterPro" id="IPR004192">
    <property type="entry name" value="Rieske_TM"/>
</dbReference>
<comment type="similarity">
    <text evidence="2">Belongs to the Rieske iron-sulfur protein family.</text>
</comment>
<dbReference type="GO" id="GO:0046872">
    <property type="term" value="F:metal ion binding"/>
    <property type="evidence" value="ECO:0007669"/>
    <property type="project" value="UniProtKB-KW"/>
</dbReference>
<keyword evidence="6" id="KW-1133">Transmembrane helix</keyword>
<reference evidence="13 14" key="1">
    <citation type="journal article" date="2016" name="Nat. Commun.">
        <title>Extremotolerant tardigrade genome and improved radiotolerance of human cultured cells by tardigrade-unique protein.</title>
        <authorList>
            <person name="Hashimoto T."/>
            <person name="Horikawa D.D."/>
            <person name="Saito Y."/>
            <person name="Kuwahara H."/>
            <person name="Kozuka-Hata H."/>
            <person name="Shin-I T."/>
            <person name="Minakuchi Y."/>
            <person name="Ohishi K."/>
            <person name="Motoyama A."/>
            <person name="Aizu T."/>
            <person name="Enomoto A."/>
            <person name="Kondo K."/>
            <person name="Tanaka S."/>
            <person name="Hara Y."/>
            <person name="Koshikawa S."/>
            <person name="Sagara H."/>
            <person name="Miura T."/>
            <person name="Yokobori S."/>
            <person name="Miyagawa K."/>
            <person name="Suzuki Y."/>
            <person name="Kubo T."/>
            <person name="Oyama M."/>
            <person name="Kohara Y."/>
            <person name="Fujiyama A."/>
            <person name="Arakawa K."/>
            <person name="Katayama T."/>
            <person name="Toyoda A."/>
            <person name="Kunieda T."/>
        </authorList>
    </citation>
    <scope>NUCLEOTIDE SEQUENCE [LARGE SCALE GENOMIC DNA]</scope>
    <source>
        <strain evidence="13 14">YOKOZUNA-1</strain>
    </source>
</reference>
<dbReference type="SUPFAM" id="SSF81502">
    <property type="entry name" value="ISP transmembrane anchor"/>
    <property type="match status" value="1"/>
</dbReference>
<protein>
    <recommendedName>
        <fullName evidence="12">Rieske domain-containing protein</fullName>
    </recommendedName>
</protein>
<evidence type="ECO:0000313" key="13">
    <source>
        <dbReference type="EMBL" id="GAV04864.1"/>
    </source>
</evidence>
<evidence type="ECO:0000256" key="1">
    <source>
        <dbReference type="ARBA" id="ARBA00004167"/>
    </source>
</evidence>
<dbReference type="InterPro" id="IPR017941">
    <property type="entry name" value="Rieske_2Fe-2S"/>
</dbReference>
<keyword evidence="14" id="KW-1185">Reference proteome</keyword>
<dbReference type="PRINTS" id="PR00162">
    <property type="entry name" value="RIESKE"/>
</dbReference>